<organism evidence="2 3">
    <name type="scientific">Acrobeloides nanus</name>
    <dbReference type="NCBI Taxonomy" id="290746"/>
    <lineage>
        <taxon>Eukaryota</taxon>
        <taxon>Metazoa</taxon>
        <taxon>Ecdysozoa</taxon>
        <taxon>Nematoda</taxon>
        <taxon>Chromadorea</taxon>
        <taxon>Rhabditida</taxon>
        <taxon>Tylenchina</taxon>
        <taxon>Cephalobomorpha</taxon>
        <taxon>Cephaloboidea</taxon>
        <taxon>Cephalobidae</taxon>
        <taxon>Acrobeloides</taxon>
    </lineage>
</organism>
<proteinExistence type="predicted"/>
<sequence>MSRSKVLMVRSLSCRTTHGTGELCAHQSKNPTTKANETAALRIEVQKLKEALKKITSAAGPSPKANKEKIEPRLPKSPTSPRKAKYFISYLLLNCIFLGSKNV</sequence>
<evidence type="ECO:0000313" key="3">
    <source>
        <dbReference type="WBParaSite" id="ACRNAN_scaffold15511.g15604.t1"/>
    </source>
</evidence>
<evidence type="ECO:0000256" key="1">
    <source>
        <dbReference type="SAM" id="MobiDB-lite"/>
    </source>
</evidence>
<keyword evidence="2" id="KW-1185">Reference proteome</keyword>
<dbReference type="AlphaFoldDB" id="A0A914CY21"/>
<feature type="region of interest" description="Disordered" evidence="1">
    <location>
        <begin position="55"/>
        <end position="80"/>
    </location>
</feature>
<reference evidence="3" key="1">
    <citation type="submission" date="2022-11" db="UniProtKB">
        <authorList>
            <consortium name="WormBaseParasite"/>
        </authorList>
    </citation>
    <scope>IDENTIFICATION</scope>
</reference>
<name>A0A914CY21_9BILA</name>
<protein>
    <submittedName>
        <fullName evidence="3">Uncharacterized protein</fullName>
    </submittedName>
</protein>
<dbReference type="Proteomes" id="UP000887540">
    <property type="component" value="Unplaced"/>
</dbReference>
<dbReference type="WBParaSite" id="ACRNAN_scaffold15511.g15604.t1">
    <property type="protein sequence ID" value="ACRNAN_scaffold15511.g15604.t1"/>
    <property type="gene ID" value="ACRNAN_scaffold15511.g15604"/>
</dbReference>
<feature type="compositionally biased region" description="Basic and acidic residues" evidence="1">
    <location>
        <begin position="65"/>
        <end position="74"/>
    </location>
</feature>
<accession>A0A914CY21</accession>
<evidence type="ECO:0000313" key="2">
    <source>
        <dbReference type="Proteomes" id="UP000887540"/>
    </source>
</evidence>